<dbReference type="SMART" id="SM00262">
    <property type="entry name" value="GEL"/>
    <property type="match status" value="2"/>
</dbReference>
<dbReference type="InterPro" id="IPR029021">
    <property type="entry name" value="Prot-tyrosine_phosphatase-like"/>
</dbReference>
<dbReference type="EMBL" id="CM001741">
    <property type="protein sequence ID" value="KJB15650.1"/>
    <property type="molecule type" value="Genomic_DNA"/>
</dbReference>
<dbReference type="CDD" id="cd14498">
    <property type="entry name" value="DSP"/>
    <property type="match status" value="1"/>
</dbReference>
<dbReference type="SMART" id="SM00195">
    <property type="entry name" value="DSPc"/>
    <property type="match status" value="1"/>
</dbReference>
<dbReference type="SUPFAM" id="SSF52799">
    <property type="entry name" value="(Phosphotyrosine protein) phosphatases II"/>
    <property type="match status" value="1"/>
</dbReference>
<dbReference type="Gramene" id="KJB15650">
    <property type="protein sequence ID" value="KJB15650"/>
    <property type="gene ID" value="B456_002G188400"/>
</dbReference>
<dbReference type="Proteomes" id="UP000032304">
    <property type="component" value="Chromosome 2"/>
</dbReference>
<dbReference type="KEGG" id="gra:105785828"/>
<dbReference type="InterPro" id="IPR016130">
    <property type="entry name" value="Tyr_Pase_AS"/>
</dbReference>
<feature type="region of interest" description="Disordered" evidence="3">
    <location>
        <begin position="1"/>
        <end position="53"/>
    </location>
</feature>
<dbReference type="InterPro" id="IPR007122">
    <property type="entry name" value="Villin/Gelsolin"/>
</dbReference>
<dbReference type="InterPro" id="IPR000387">
    <property type="entry name" value="Tyr_Pase_dom"/>
</dbReference>
<dbReference type="GO" id="GO:0004721">
    <property type="term" value="F:phosphoprotein phosphatase activity"/>
    <property type="evidence" value="ECO:0007669"/>
    <property type="project" value="UniProtKB-KW"/>
</dbReference>
<dbReference type="PANTHER" id="PTHR46381:SF2">
    <property type="entry name" value="MAP KINASE PHOSPHATASE"/>
    <property type="match status" value="1"/>
</dbReference>
<feature type="region of interest" description="Disordered" evidence="3">
    <location>
        <begin position="644"/>
        <end position="663"/>
    </location>
</feature>
<feature type="domain" description="Tyrosine-protein phosphatase" evidence="4">
    <location>
        <begin position="108"/>
        <end position="250"/>
    </location>
</feature>
<evidence type="ECO:0000259" key="5">
    <source>
        <dbReference type="PROSITE" id="PS50056"/>
    </source>
</evidence>
<dbReference type="PROSITE" id="PS50056">
    <property type="entry name" value="TYR_PHOSPHATASE_2"/>
    <property type="match status" value="1"/>
</dbReference>
<dbReference type="GO" id="GO:0051015">
    <property type="term" value="F:actin filament binding"/>
    <property type="evidence" value="ECO:0007669"/>
    <property type="project" value="InterPro"/>
</dbReference>
<accession>A0A0D2R8W5</accession>
<dbReference type="Pfam" id="PF00782">
    <property type="entry name" value="DSPc"/>
    <property type="match status" value="1"/>
</dbReference>
<dbReference type="eggNOG" id="KOG1716">
    <property type="taxonomic scope" value="Eukaryota"/>
</dbReference>
<evidence type="ECO:0000259" key="4">
    <source>
        <dbReference type="PROSITE" id="PS50054"/>
    </source>
</evidence>
<keyword evidence="2" id="KW-0904">Protein phosphatase</keyword>
<dbReference type="PANTHER" id="PTHR46381">
    <property type="entry name" value="MKPA PROTEIN"/>
    <property type="match status" value="1"/>
</dbReference>
<protein>
    <recommendedName>
        <fullName evidence="8">Protein-tyrosine-phosphatase</fullName>
    </recommendedName>
</protein>
<sequence length="863" mass="95716">MLGEDEKDRHARAGVAARKPYLRSVSWTDRSPIKPHPRPPQNTKGRSCLPPLSITRRPVEEWPKAGSDDLGVWPNPQTPRGSVKPLESPGSNREFQLRRDKLAFFDKECSRIAEHIYLGSDAVAKNRELLRKNGITHVLNCVGFVCPEYFKHDLVYKTLWLQDSPSEDITSILYDVFDYFEDVQEQGGKVLVHCCQGVSRSSSLVIAYLMWREGQSFEDAFQYVKAARGVTNPNTGFAFQLLQCQKRVHAVPASPNSVLRMYRMAPHSSYDALHLVPKMVNYPGKLALDSRGAFIVHVPSAIYVWVGKKCNCVMSNSAGSAANQVIRYEQAKGPILTVREGDEPLEFWDALASGQISADGCDRAEVRKVVKLASENDNIAAVSKIFVGERKVDDYDLDFQLFHKALAGGVVPPFSVSNTESETCLPARENGWGRLRQKFANGIMKEFLNSSKLGCCNLSPVYDRSDMVMEIHKDTKDTVLILSPSSSSIFPCGKPESFDCFPDCSPIQSKDPCEEVEKLVTPFGSPLLPSSPCGSSNSFSCFAAISPKLSSKSPSLSPSASDYASSFTFSPSSSNWSDLSYLSSQQPSPSGLEATDLSPIKKNVSSMENSCLPYKESFPSSTKSFSSDCILRVENPCMPCKGTPPSLAERRGSHRPPRMWLPSADAQVPGTLVRSRSFSLPNLEDDVMNDIDCNRYEPEDGGEELMLDVEAVPSIESHSRGEDKREYGECQAQSSGIFKTPTRVTTPALYQWPTLNKVEMHRSDILEPAAVYVLLASERSLGASDHSTVLYIWLGRDACEKGQSQFLSCDDTHGNSHHHWESIGHDFLNKMDLPLNASVQIVREGEEPEQFLKLFNCYMVLEG</sequence>
<evidence type="ECO:0000313" key="7">
    <source>
        <dbReference type="Proteomes" id="UP000032304"/>
    </source>
</evidence>
<dbReference type="SUPFAM" id="SSF55753">
    <property type="entry name" value="Actin depolymerizing proteins"/>
    <property type="match status" value="2"/>
</dbReference>
<dbReference type="Gene3D" id="3.40.20.10">
    <property type="entry name" value="Severin"/>
    <property type="match status" value="2"/>
</dbReference>
<dbReference type="Pfam" id="PF25466">
    <property type="entry name" value="MPK1_gelsolin_C"/>
    <property type="match status" value="1"/>
</dbReference>
<proteinExistence type="predicted"/>
<dbReference type="OrthoDB" id="165342at2759"/>
<dbReference type="PROSITE" id="PS50054">
    <property type="entry name" value="TYR_PHOSPHATASE_DUAL"/>
    <property type="match status" value="1"/>
</dbReference>
<evidence type="ECO:0000313" key="6">
    <source>
        <dbReference type="EMBL" id="KJB15650.1"/>
    </source>
</evidence>
<dbReference type="AlphaFoldDB" id="A0A0D2R8W5"/>
<feature type="domain" description="Tyrosine specific protein phosphatases" evidence="5">
    <location>
        <begin position="167"/>
        <end position="228"/>
    </location>
</feature>
<dbReference type="STRING" id="29730.A0A0D2R8W5"/>
<dbReference type="InterPro" id="IPR057528">
    <property type="entry name" value="MPK1_C"/>
</dbReference>
<keyword evidence="1" id="KW-0378">Hydrolase</keyword>
<gene>
    <name evidence="6" type="ORF">B456_002G188400</name>
</gene>
<dbReference type="PROSITE" id="PS00383">
    <property type="entry name" value="TYR_PHOSPHATASE_1"/>
    <property type="match status" value="1"/>
</dbReference>
<evidence type="ECO:0000256" key="1">
    <source>
        <dbReference type="ARBA" id="ARBA00022801"/>
    </source>
</evidence>
<name>A0A0D2R8W5_GOSRA</name>
<organism evidence="6 7">
    <name type="scientific">Gossypium raimondii</name>
    <name type="common">Peruvian cotton</name>
    <name type="synonym">Gossypium klotzschianum subsp. raimondii</name>
    <dbReference type="NCBI Taxonomy" id="29730"/>
    <lineage>
        <taxon>Eukaryota</taxon>
        <taxon>Viridiplantae</taxon>
        <taxon>Streptophyta</taxon>
        <taxon>Embryophyta</taxon>
        <taxon>Tracheophyta</taxon>
        <taxon>Spermatophyta</taxon>
        <taxon>Magnoliopsida</taxon>
        <taxon>eudicotyledons</taxon>
        <taxon>Gunneridae</taxon>
        <taxon>Pentapetalae</taxon>
        <taxon>rosids</taxon>
        <taxon>malvids</taxon>
        <taxon>Malvales</taxon>
        <taxon>Malvaceae</taxon>
        <taxon>Malvoideae</taxon>
        <taxon>Gossypium</taxon>
    </lineage>
</organism>
<evidence type="ECO:0008006" key="8">
    <source>
        <dbReference type="Google" id="ProtNLM"/>
    </source>
</evidence>
<keyword evidence="7" id="KW-1185">Reference proteome</keyword>
<dbReference type="Gene3D" id="3.90.190.10">
    <property type="entry name" value="Protein tyrosine phosphatase superfamily"/>
    <property type="match status" value="1"/>
</dbReference>
<dbReference type="InterPro" id="IPR029006">
    <property type="entry name" value="ADF-H/Gelsolin-like_dom_sf"/>
</dbReference>
<evidence type="ECO:0000256" key="3">
    <source>
        <dbReference type="SAM" id="MobiDB-lite"/>
    </source>
</evidence>
<reference evidence="6 7" key="1">
    <citation type="journal article" date="2012" name="Nature">
        <title>Repeated polyploidization of Gossypium genomes and the evolution of spinnable cotton fibres.</title>
        <authorList>
            <person name="Paterson A.H."/>
            <person name="Wendel J.F."/>
            <person name="Gundlach H."/>
            <person name="Guo H."/>
            <person name="Jenkins J."/>
            <person name="Jin D."/>
            <person name="Llewellyn D."/>
            <person name="Showmaker K.C."/>
            <person name="Shu S."/>
            <person name="Udall J."/>
            <person name="Yoo M.J."/>
            <person name="Byers R."/>
            <person name="Chen W."/>
            <person name="Doron-Faigenboim A."/>
            <person name="Duke M.V."/>
            <person name="Gong L."/>
            <person name="Grimwood J."/>
            <person name="Grover C."/>
            <person name="Grupp K."/>
            <person name="Hu G."/>
            <person name="Lee T.H."/>
            <person name="Li J."/>
            <person name="Lin L."/>
            <person name="Liu T."/>
            <person name="Marler B.S."/>
            <person name="Page J.T."/>
            <person name="Roberts A.W."/>
            <person name="Romanel E."/>
            <person name="Sanders W.S."/>
            <person name="Szadkowski E."/>
            <person name="Tan X."/>
            <person name="Tang H."/>
            <person name="Xu C."/>
            <person name="Wang J."/>
            <person name="Wang Z."/>
            <person name="Zhang D."/>
            <person name="Zhang L."/>
            <person name="Ashrafi H."/>
            <person name="Bedon F."/>
            <person name="Bowers J.E."/>
            <person name="Brubaker C.L."/>
            <person name="Chee P.W."/>
            <person name="Das S."/>
            <person name="Gingle A.R."/>
            <person name="Haigler C.H."/>
            <person name="Harker D."/>
            <person name="Hoffmann L.V."/>
            <person name="Hovav R."/>
            <person name="Jones D.C."/>
            <person name="Lemke C."/>
            <person name="Mansoor S."/>
            <person name="ur Rahman M."/>
            <person name="Rainville L.N."/>
            <person name="Rambani A."/>
            <person name="Reddy U.K."/>
            <person name="Rong J.K."/>
            <person name="Saranga Y."/>
            <person name="Scheffler B.E."/>
            <person name="Scheffler J.A."/>
            <person name="Stelly D.M."/>
            <person name="Triplett B.A."/>
            <person name="Van Deynze A."/>
            <person name="Vaslin M.F."/>
            <person name="Waghmare V.N."/>
            <person name="Walford S.A."/>
            <person name="Wright R.J."/>
            <person name="Zaki E.A."/>
            <person name="Zhang T."/>
            <person name="Dennis E.S."/>
            <person name="Mayer K.F."/>
            <person name="Peterson D.G."/>
            <person name="Rokhsar D.S."/>
            <person name="Wang X."/>
            <person name="Schmutz J."/>
        </authorList>
    </citation>
    <scope>NUCLEOTIDE SEQUENCE [LARGE SCALE GENOMIC DNA]</scope>
</reference>
<feature type="region of interest" description="Disordered" evidence="3">
    <location>
        <begin position="65"/>
        <end position="91"/>
    </location>
</feature>
<dbReference type="InterPro" id="IPR020422">
    <property type="entry name" value="TYR_PHOSPHATASE_DUAL_dom"/>
</dbReference>
<dbReference type="InterPro" id="IPR000340">
    <property type="entry name" value="Dual-sp_phosphatase_cat-dom"/>
</dbReference>
<evidence type="ECO:0000256" key="2">
    <source>
        <dbReference type="ARBA" id="ARBA00022912"/>
    </source>
</evidence>
<feature type="compositionally biased region" description="Basic and acidic residues" evidence="3">
    <location>
        <begin position="1"/>
        <end position="11"/>
    </location>
</feature>